<proteinExistence type="predicted"/>
<evidence type="ECO:0000256" key="1">
    <source>
        <dbReference type="SAM" id="Phobius"/>
    </source>
</evidence>
<name>A0A518CIV6_9PLAN</name>
<evidence type="ECO:0000313" key="2">
    <source>
        <dbReference type="EMBL" id="QDU79165.1"/>
    </source>
</evidence>
<dbReference type="AlphaFoldDB" id="A0A518CIV6"/>
<keyword evidence="1" id="KW-0472">Membrane</keyword>
<keyword evidence="3" id="KW-1185">Reference proteome</keyword>
<feature type="transmembrane region" description="Helical" evidence="1">
    <location>
        <begin position="385"/>
        <end position="406"/>
    </location>
</feature>
<accession>A0A518CIV6</accession>
<keyword evidence="1" id="KW-0812">Transmembrane</keyword>
<dbReference type="RefSeq" id="WP_144993550.1">
    <property type="nucleotide sequence ID" value="NZ_CP036281.1"/>
</dbReference>
<evidence type="ECO:0000313" key="3">
    <source>
        <dbReference type="Proteomes" id="UP000317178"/>
    </source>
</evidence>
<reference evidence="2 3" key="1">
    <citation type="submission" date="2019-02" db="EMBL/GenBank/DDBJ databases">
        <title>Deep-cultivation of Planctomycetes and their phenomic and genomic characterization uncovers novel biology.</title>
        <authorList>
            <person name="Wiegand S."/>
            <person name="Jogler M."/>
            <person name="Boedeker C."/>
            <person name="Pinto D."/>
            <person name="Vollmers J."/>
            <person name="Rivas-Marin E."/>
            <person name="Kohn T."/>
            <person name="Peeters S.H."/>
            <person name="Heuer A."/>
            <person name="Rast P."/>
            <person name="Oberbeckmann S."/>
            <person name="Bunk B."/>
            <person name="Jeske O."/>
            <person name="Meyerdierks A."/>
            <person name="Storesund J.E."/>
            <person name="Kallscheuer N."/>
            <person name="Luecker S."/>
            <person name="Lage O.M."/>
            <person name="Pohl T."/>
            <person name="Merkel B.J."/>
            <person name="Hornburger P."/>
            <person name="Mueller R.-W."/>
            <person name="Bruemmer F."/>
            <person name="Labrenz M."/>
            <person name="Spormann A.M."/>
            <person name="Op den Camp H."/>
            <person name="Overmann J."/>
            <person name="Amann R."/>
            <person name="Jetten M.S.M."/>
            <person name="Mascher T."/>
            <person name="Medema M.H."/>
            <person name="Devos D.P."/>
            <person name="Kaster A.-K."/>
            <person name="Ovreas L."/>
            <person name="Rohde M."/>
            <person name="Galperin M.Y."/>
            <person name="Jogler C."/>
        </authorList>
    </citation>
    <scope>NUCLEOTIDE SEQUENCE [LARGE SCALE GENOMIC DNA]</scope>
    <source>
        <strain evidence="2 3">Pla110</strain>
    </source>
</reference>
<keyword evidence="1" id="KW-1133">Transmembrane helix</keyword>
<organism evidence="2 3">
    <name type="scientific">Polystyrenella longa</name>
    <dbReference type="NCBI Taxonomy" id="2528007"/>
    <lineage>
        <taxon>Bacteria</taxon>
        <taxon>Pseudomonadati</taxon>
        <taxon>Planctomycetota</taxon>
        <taxon>Planctomycetia</taxon>
        <taxon>Planctomycetales</taxon>
        <taxon>Planctomycetaceae</taxon>
        <taxon>Polystyrenella</taxon>
    </lineage>
</organism>
<gene>
    <name evidence="2" type="ORF">Pla110_08700</name>
</gene>
<dbReference type="Proteomes" id="UP000317178">
    <property type="component" value="Chromosome"/>
</dbReference>
<protein>
    <submittedName>
        <fullName evidence="2">Uncharacterized protein</fullName>
    </submittedName>
</protein>
<sequence>MWGKLGTSIVIIIVGVSPVIASSWEVELAEAISANEEFYSSDIAYDVIYERTSNIKMPAVKRLGESGGVMLPSSRSTERLHCVFQAGRFFVYSTSDWETDATASQLDKESDKSLLDKIKAGRIRLEFKTQYDGDLTTSIAQDTYANICHYKQLPFVRSFPYMLMFKYSQLNGVKLSTAVRGYDLALSEQGNQSKLQFPYQVRVRDNKNSDRSDTIALEFSYYDASPSKEVEPILTEVIIINKTKNYIPERYEVYERKYENSDKPTMVGEVVEWGEIESNIFYPERILLHSYVDNINHLNVVQEKSTATDEIVIKNMDYSPDFDDSYFSKIDIPDGMPVYEIETPPIQNDEPTVAHSYLEGVDPGTVMATRQASGQKGANGFVGTFLTHPVALLNLFVLVGICIYVMKKRRDRSTG</sequence>
<dbReference type="EMBL" id="CP036281">
    <property type="protein sequence ID" value="QDU79165.1"/>
    <property type="molecule type" value="Genomic_DNA"/>
</dbReference>
<dbReference type="KEGG" id="plon:Pla110_08700"/>